<evidence type="ECO:0000256" key="2">
    <source>
        <dbReference type="ARBA" id="ARBA00007613"/>
    </source>
</evidence>
<keyword evidence="11" id="KW-1185">Reference proteome</keyword>
<evidence type="ECO:0000256" key="6">
    <source>
        <dbReference type="ARBA" id="ARBA00023136"/>
    </source>
</evidence>
<dbReference type="Gene3D" id="1.20.1600.10">
    <property type="entry name" value="Outer membrane efflux proteins (OEP)"/>
    <property type="match status" value="1"/>
</dbReference>
<feature type="signal peptide" evidence="9">
    <location>
        <begin position="1"/>
        <end position="23"/>
    </location>
</feature>
<proteinExistence type="inferred from homology"/>
<evidence type="ECO:0000313" key="10">
    <source>
        <dbReference type="EMBL" id="MFD2999196.1"/>
    </source>
</evidence>
<dbReference type="InterPro" id="IPR003423">
    <property type="entry name" value="OMP_efflux"/>
</dbReference>
<evidence type="ECO:0000313" key="11">
    <source>
        <dbReference type="Proteomes" id="UP001597641"/>
    </source>
</evidence>
<evidence type="ECO:0000256" key="3">
    <source>
        <dbReference type="ARBA" id="ARBA00022448"/>
    </source>
</evidence>
<keyword evidence="6" id="KW-0472">Membrane</keyword>
<dbReference type="RefSeq" id="WP_377480318.1">
    <property type="nucleotide sequence ID" value="NZ_JBHUOX010000001.1"/>
</dbReference>
<keyword evidence="8" id="KW-0175">Coiled coil</keyword>
<gene>
    <name evidence="10" type="ORF">ACFS7Z_02400</name>
</gene>
<comment type="subcellular location">
    <subcellularLocation>
        <location evidence="1">Cell outer membrane</location>
    </subcellularLocation>
</comment>
<name>A0ABW6BPX1_9BACT</name>
<protein>
    <submittedName>
        <fullName evidence="10">TolC family protein</fullName>
    </submittedName>
</protein>
<dbReference type="Pfam" id="PF02321">
    <property type="entry name" value="OEP"/>
    <property type="match status" value="2"/>
</dbReference>
<organism evidence="10 11">
    <name type="scientific">Pontibacter toksunensis</name>
    <dbReference type="NCBI Taxonomy" id="1332631"/>
    <lineage>
        <taxon>Bacteria</taxon>
        <taxon>Pseudomonadati</taxon>
        <taxon>Bacteroidota</taxon>
        <taxon>Cytophagia</taxon>
        <taxon>Cytophagales</taxon>
        <taxon>Hymenobacteraceae</taxon>
        <taxon>Pontibacter</taxon>
    </lineage>
</organism>
<dbReference type="InterPro" id="IPR051906">
    <property type="entry name" value="TolC-like"/>
</dbReference>
<feature type="chain" id="PRO_5046716072" evidence="9">
    <location>
        <begin position="24"/>
        <end position="446"/>
    </location>
</feature>
<keyword evidence="9" id="KW-0732">Signal</keyword>
<comment type="caution">
    <text evidence="10">The sequence shown here is derived from an EMBL/GenBank/DDBJ whole genome shotgun (WGS) entry which is preliminary data.</text>
</comment>
<sequence length="446" mass="50684">MNIPHLLKTLLLGSLLYPTLLQAQNNEATVETAPDALTLQECIDYALQNRAAVEQAVLDEAIGEREIKAELAGWLPQVSAGYSGVRNLKLQQQPFGDQVITLGRNYTSSILLQANQTLFSSQLLLASKAARYTRQQLDLNTINTKINTVVVVSKAFYDVLLTMEQVRILDENLVRQEKQYNDARSRFEVGLVDKTDYQRAAVTLANIRSDRNRAKQAVRAKQAYLKQVMGLPVESEVGLAYDYDAMQQAVLIDTTEIVEFANRVELQQLQVQQQLLQLNTSYQKWGILPTASAFINYNSLYFNNELSALYNNAFPTSAVGLQLSLPLFQGGRRYQNLRAARLEEQRAEVEAENTRNEINTEYQTALANYKSDYYEWVTLRDNLVVAQEVYDIIQLQYEEGVKAYIELVVAETELRATQLNYYNALYNVLSSKLDYQRALGNIDINR</sequence>
<reference evidence="11" key="1">
    <citation type="journal article" date="2019" name="Int. J. Syst. Evol. Microbiol.">
        <title>The Global Catalogue of Microorganisms (GCM) 10K type strain sequencing project: providing services to taxonomists for standard genome sequencing and annotation.</title>
        <authorList>
            <consortium name="The Broad Institute Genomics Platform"/>
            <consortium name="The Broad Institute Genome Sequencing Center for Infectious Disease"/>
            <person name="Wu L."/>
            <person name="Ma J."/>
        </authorList>
    </citation>
    <scope>NUCLEOTIDE SEQUENCE [LARGE SCALE GENOMIC DNA]</scope>
    <source>
        <strain evidence="11">KCTC 23984</strain>
    </source>
</reference>
<evidence type="ECO:0000256" key="7">
    <source>
        <dbReference type="ARBA" id="ARBA00023237"/>
    </source>
</evidence>
<dbReference type="SUPFAM" id="SSF56954">
    <property type="entry name" value="Outer membrane efflux proteins (OEP)"/>
    <property type="match status" value="1"/>
</dbReference>
<keyword evidence="4" id="KW-1134">Transmembrane beta strand</keyword>
<accession>A0ABW6BPX1</accession>
<evidence type="ECO:0000256" key="5">
    <source>
        <dbReference type="ARBA" id="ARBA00022692"/>
    </source>
</evidence>
<dbReference type="PANTHER" id="PTHR30026">
    <property type="entry name" value="OUTER MEMBRANE PROTEIN TOLC"/>
    <property type="match status" value="1"/>
</dbReference>
<dbReference type="Proteomes" id="UP001597641">
    <property type="component" value="Unassembled WGS sequence"/>
</dbReference>
<keyword evidence="5" id="KW-0812">Transmembrane</keyword>
<evidence type="ECO:0000256" key="4">
    <source>
        <dbReference type="ARBA" id="ARBA00022452"/>
    </source>
</evidence>
<keyword evidence="7" id="KW-0998">Cell outer membrane</keyword>
<feature type="coiled-coil region" evidence="8">
    <location>
        <begin position="332"/>
        <end position="359"/>
    </location>
</feature>
<dbReference type="EMBL" id="JBHUOX010000001">
    <property type="protein sequence ID" value="MFD2999196.1"/>
    <property type="molecule type" value="Genomic_DNA"/>
</dbReference>
<evidence type="ECO:0000256" key="8">
    <source>
        <dbReference type="SAM" id="Coils"/>
    </source>
</evidence>
<evidence type="ECO:0000256" key="1">
    <source>
        <dbReference type="ARBA" id="ARBA00004442"/>
    </source>
</evidence>
<dbReference type="PANTHER" id="PTHR30026:SF20">
    <property type="entry name" value="OUTER MEMBRANE PROTEIN TOLC"/>
    <property type="match status" value="1"/>
</dbReference>
<keyword evidence="3" id="KW-0813">Transport</keyword>
<evidence type="ECO:0000256" key="9">
    <source>
        <dbReference type="SAM" id="SignalP"/>
    </source>
</evidence>
<comment type="similarity">
    <text evidence="2">Belongs to the outer membrane factor (OMF) (TC 1.B.17) family.</text>
</comment>